<dbReference type="EMBL" id="CM047905">
    <property type="protein sequence ID" value="KAJ0087624.1"/>
    <property type="molecule type" value="Genomic_DNA"/>
</dbReference>
<proteinExistence type="predicted"/>
<evidence type="ECO:0000313" key="1">
    <source>
        <dbReference type="EMBL" id="KAJ0087624.1"/>
    </source>
</evidence>
<gene>
    <name evidence="1" type="ORF">Patl1_31438</name>
</gene>
<dbReference type="Proteomes" id="UP001164250">
    <property type="component" value="Chromosome 9"/>
</dbReference>
<sequence>MHWKFCGFSSSPGIFKSEVNMDKSSPRGNQDWHWYMKSLELAGEGDLKYFPKENKQSS</sequence>
<reference evidence="2" key="1">
    <citation type="journal article" date="2023" name="G3 (Bethesda)">
        <title>Genome assembly and association tests identify interacting loci associated with vigor, precocity, and sex in interspecific pistachio rootstocks.</title>
        <authorList>
            <person name="Palmer W."/>
            <person name="Jacygrad E."/>
            <person name="Sagayaradj S."/>
            <person name="Cavanaugh K."/>
            <person name="Han R."/>
            <person name="Bertier L."/>
            <person name="Beede B."/>
            <person name="Kafkas S."/>
            <person name="Golino D."/>
            <person name="Preece J."/>
            <person name="Michelmore R."/>
        </authorList>
    </citation>
    <scope>NUCLEOTIDE SEQUENCE [LARGE SCALE GENOMIC DNA]</scope>
</reference>
<protein>
    <submittedName>
        <fullName evidence="1">Uncharacterized protein</fullName>
    </submittedName>
</protein>
<evidence type="ECO:0000313" key="2">
    <source>
        <dbReference type="Proteomes" id="UP001164250"/>
    </source>
</evidence>
<keyword evidence="2" id="KW-1185">Reference proteome</keyword>
<name>A0ACC1ALQ9_9ROSI</name>
<accession>A0ACC1ALQ9</accession>
<comment type="caution">
    <text evidence="1">The sequence shown here is derived from an EMBL/GenBank/DDBJ whole genome shotgun (WGS) entry which is preliminary data.</text>
</comment>
<organism evidence="1 2">
    <name type="scientific">Pistacia atlantica</name>
    <dbReference type="NCBI Taxonomy" id="434234"/>
    <lineage>
        <taxon>Eukaryota</taxon>
        <taxon>Viridiplantae</taxon>
        <taxon>Streptophyta</taxon>
        <taxon>Embryophyta</taxon>
        <taxon>Tracheophyta</taxon>
        <taxon>Spermatophyta</taxon>
        <taxon>Magnoliopsida</taxon>
        <taxon>eudicotyledons</taxon>
        <taxon>Gunneridae</taxon>
        <taxon>Pentapetalae</taxon>
        <taxon>rosids</taxon>
        <taxon>malvids</taxon>
        <taxon>Sapindales</taxon>
        <taxon>Anacardiaceae</taxon>
        <taxon>Pistacia</taxon>
    </lineage>
</organism>